<proteinExistence type="predicted"/>
<name>A0AAN7LDJ4_TRANT</name>
<accession>A0AAN7LDJ4</accession>
<dbReference type="Proteomes" id="UP001346149">
    <property type="component" value="Unassembled WGS sequence"/>
</dbReference>
<keyword evidence="2" id="KW-1185">Reference proteome</keyword>
<organism evidence="1 2">
    <name type="scientific">Trapa natans</name>
    <name type="common">Water chestnut</name>
    <dbReference type="NCBI Taxonomy" id="22666"/>
    <lineage>
        <taxon>Eukaryota</taxon>
        <taxon>Viridiplantae</taxon>
        <taxon>Streptophyta</taxon>
        <taxon>Embryophyta</taxon>
        <taxon>Tracheophyta</taxon>
        <taxon>Spermatophyta</taxon>
        <taxon>Magnoliopsida</taxon>
        <taxon>eudicotyledons</taxon>
        <taxon>Gunneridae</taxon>
        <taxon>Pentapetalae</taxon>
        <taxon>rosids</taxon>
        <taxon>malvids</taxon>
        <taxon>Myrtales</taxon>
        <taxon>Lythraceae</taxon>
        <taxon>Trapa</taxon>
    </lineage>
</organism>
<reference evidence="1 2" key="1">
    <citation type="journal article" date="2023" name="Hortic Res">
        <title>Pangenome of water caltrop reveals structural variations and asymmetric subgenome divergence after allopolyploidization.</title>
        <authorList>
            <person name="Zhang X."/>
            <person name="Chen Y."/>
            <person name="Wang L."/>
            <person name="Yuan Y."/>
            <person name="Fang M."/>
            <person name="Shi L."/>
            <person name="Lu R."/>
            <person name="Comes H.P."/>
            <person name="Ma Y."/>
            <person name="Chen Y."/>
            <person name="Huang G."/>
            <person name="Zhou Y."/>
            <person name="Zheng Z."/>
            <person name="Qiu Y."/>
        </authorList>
    </citation>
    <scope>NUCLEOTIDE SEQUENCE [LARGE SCALE GENOMIC DNA]</scope>
    <source>
        <strain evidence="1">F231</strain>
    </source>
</reference>
<evidence type="ECO:0000313" key="1">
    <source>
        <dbReference type="EMBL" id="KAK4778956.1"/>
    </source>
</evidence>
<gene>
    <name evidence="1" type="ORF">SAY86_006484</name>
</gene>
<sequence>MRTMFQMLCLTQTFLNNIVPEGRSAPWKHTLEDHRGERAGLDTMLISDHRGERAGLDTMLISDHRGERAGLDTEEHRLMQISPKKGITITKVTLLLCPGAWDRLRRRKKHYTGGVTQQPSETAAEVDLQKSCTNGALIRLAEGTN</sequence>
<protein>
    <submittedName>
        <fullName evidence="1">Uncharacterized protein</fullName>
    </submittedName>
</protein>
<dbReference type="EMBL" id="JAXQNO010000017">
    <property type="protein sequence ID" value="KAK4778956.1"/>
    <property type="molecule type" value="Genomic_DNA"/>
</dbReference>
<dbReference type="AlphaFoldDB" id="A0AAN7LDJ4"/>
<evidence type="ECO:0000313" key="2">
    <source>
        <dbReference type="Proteomes" id="UP001346149"/>
    </source>
</evidence>
<comment type="caution">
    <text evidence="1">The sequence shown here is derived from an EMBL/GenBank/DDBJ whole genome shotgun (WGS) entry which is preliminary data.</text>
</comment>